<dbReference type="RefSeq" id="WP_015333158.1">
    <property type="nucleotide sequence ID" value="NC_020054.1"/>
</dbReference>
<proteinExistence type="predicted"/>
<evidence type="ECO:0000313" key="1">
    <source>
        <dbReference type="EMBL" id="CCH02059.1"/>
    </source>
</evidence>
<reference evidence="1 2" key="1">
    <citation type="journal article" date="2012" name="J. Bacteriol.">
        <title>Genome Sequence of Fibrella aestuarina BUZ 2T, a Filamentous Marine Bacterium.</title>
        <authorList>
            <person name="Filippini M."/>
            <person name="Qi W."/>
            <person name="Blom J."/>
            <person name="Goesmann A."/>
            <person name="Smits T.H."/>
            <person name="Bagheri H.C."/>
        </authorList>
    </citation>
    <scope>NUCLEOTIDE SEQUENCE [LARGE SCALE GENOMIC DNA]</scope>
    <source>
        <strain evidence="2">BUZ 2T</strain>
    </source>
</reference>
<accession>I0KD56</accession>
<dbReference type="AlphaFoldDB" id="I0KD56"/>
<keyword evidence="2" id="KW-1185">Reference proteome</keyword>
<dbReference type="HOGENOM" id="CLU_2245949_0_0_10"/>
<dbReference type="KEGG" id="fae:FAES_4059"/>
<name>I0KD56_9BACT</name>
<gene>
    <name evidence="1" type="ORF">FAES_4059</name>
</gene>
<organism evidence="1 2">
    <name type="scientific">Fibrella aestuarina BUZ 2</name>
    <dbReference type="NCBI Taxonomy" id="1166018"/>
    <lineage>
        <taxon>Bacteria</taxon>
        <taxon>Pseudomonadati</taxon>
        <taxon>Bacteroidota</taxon>
        <taxon>Cytophagia</taxon>
        <taxon>Cytophagales</taxon>
        <taxon>Spirosomataceae</taxon>
        <taxon>Fibrella</taxon>
    </lineage>
</organism>
<dbReference type="EMBL" id="HE796683">
    <property type="protein sequence ID" value="CCH02059.1"/>
    <property type="molecule type" value="Genomic_DNA"/>
</dbReference>
<dbReference type="STRING" id="1166018.FAES_4059"/>
<sequence>MKSTQIFTGHNLILTEIKAVGPIMSSYKEAGRPFVQRRTLYVDIYLGGNVSFRHEHIAQTFMGEPTSSEQEAWQTHLNQLTAQRADLIQQWEEALFPTASRQTS</sequence>
<evidence type="ECO:0000313" key="2">
    <source>
        <dbReference type="Proteomes" id="UP000011058"/>
    </source>
</evidence>
<protein>
    <submittedName>
        <fullName evidence="1">Uncharacterized protein</fullName>
    </submittedName>
</protein>
<dbReference type="Proteomes" id="UP000011058">
    <property type="component" value="Chromosome"/>
</dbReference>